<name>A0A1H4DGA7_BIZPA</name>
<dbReference type="RefSeq" id="WP_092136736.1">
    <property type="nucleotide sequence ID" value="NZ_FNQK01000031.1"/>
</dbReference>
<gene>
    <name evidence="1" type="ORF">SAMN04487990_1319</name>
</gene>
<evidence type="ECO:0000313" key="2">
    <source>
        <dbReference type="Proteomes" id="UP000198846"/>
    </source>
</evidence>
<dbReference type="AlphaFoldDB" id="A0A1H4DGA7"/>
<organism evidence="1 2">
    <name type="scientific">Bizionia paragorgiae</name>
    <dbReference type="NCBI Taxonomy" id="283786"/>
    <lineage>
        <taxon>Bacteria</taxon>
        <taxon>Pseudomonadati</taxon>
        <taxon>Bacteroidota</taxon>
        <taxon>Flavobacteriia</taxon>
        <taxon>Flavobacteriales</taxon>
        <taxon>Flavobacteriaceae</taxon>
        <taxon>Bizionia</taxon>
    </lineage>
</organism>
<dbReference type="PROSITE" id="PS51257">
    <property type="entry name" value="PROKAR_LIPOPROTEIN"/>
    <property type="match status" value="1"/>
</dbReference>
<accession>A0A1H4DGA7</accession>
<evidence type="ECO:0000313" key="1">
    <source>
        <dbReference type="EMBL" id="SEA71627.1"/>
    </source>
</evidence>
<dbReference type="Proteomes" id="UP000198846">
    <property type="component" value="Unassembled WGS sequence"/>
</dbReference>
<reference evidence="1 2" key="1">
    <citation type="submission" date="2016-10" db="EMBL/GenBank/DDBJ databases">
        <authorList>
            <person name="de Groot N.N."/>
        </authorList>
    </citation>
    <scope>NUCLEOTIDE SEQUENCE [LARGE SCALE GENOMIC DNA]</scope>
    <source>
        <strain evidence="1 2">DSM 23842</strain>
    </source>
</reference>
<dbReference type="EMBL" id="FNQK01000031">
    <property type="protein sequence ID" value="SEA71627.1"/>
    <property type="molecule type" value="Genomic_DNA"/>
</dbReference>
<evidence type="ECO:0008006" key="3">
    <source>
        <dbReference type="Google" id="ProtNLM"/>
    </source>
</evidence>
<protein>
    <recommendedName>
        <fullName evidence="3">Lipoprotein</fullName>
    </recommendedName>
</protein>
<sequence length="164" mass="19652">MRNLTGKFVLLGVVFITSCSPCDNLNVSDYKHNLSTIERVKDIVINENFLNQETKYLDNSFIKQKTENKDYKILDELYFKSISKIKEVIVFRFQYDDESNFFEKKVDNTFDMPSKIKCSYYLFYHPNKETRHNIAYYEQYAECSKEFEDVDNWSLVKIRFPCSD</sequence>
<proteinExistence type="predicted"/>
<dbReference type="STRING" id="283786.SAMN04487990_1319"/>
<keyword evidence="2" id="KW-1185">Reference proteome</keyword>